<dbReference type="HOGENOM" id="CLU_3238367_0_0_6"/>
<name>A0A010S892_PSEFL</name>
<comment type="caution">
    <text evidence="1">The sequence shown here is derived from an EMBL/GenBank/DDBJ whole genome shotgun (WGS) entry which is preliminary data.</text>
</comment>
<evidence type="ECO:0000313" key="1">
    <source>
        <dbReference type="EMBL" id="EXF96629.1"/>
    </source>
</evidence>
<gene>
    <name evidence="1" type="ORF">HK44_016560</name>
</gene>
<proteinExistence type="predicted"/>
<dbReference type="Proteomes" id="UP000022611">
    <property type="component" value="Unassembled WGS sequence"/>
</dbReference>
<dbReference type="PATRIC" id="fig|1042209.11.peg.461"/>
<protein>
    <submittedName>
        <fullName evidence="1">Uncharacterized protein</fullName>
    </submittedName>
</protein>
<organism evidence="1 2">
    <name type="scientific">Pseudomonas fluorescens HK44</name>
    <dbReference type="NCBI Taxonomy" id="1042209"/>
    <lineage>
        <taxon>Bacteria</taxon>
        <taxon>Pseudomonadati</taxon>
        <taxon>Pseudomonadota</taxon>
        <taxon>Gammaproteobacteria</taxon>
        <taxon>Pseudomonadales</taxon>
        <taxon>Pseudomonadaceae</taxon>
        <taxon>Pseudomonas</taxon>
    </lineage>
</organism>
<evidence type="ECO:0000313" key="2">
    <source>
        <dbReference type="Proteomes" id="UP000022611"/>
    </source>
</evidence>
<sequence length="43" mass="4864">MAAVQAVRFLGKLVGDFPHVIAVSMNWRELGFIDRLQVSLHIQ</sequence>
<dbReference type="EMBL" id="AFOY02000002">
    <property type="protein sequence ID" value="EXF96629.1"/>
    <property type="molecule type" value="Genomic_DNA"/>
</dbReference>
<accession>A0A010S892</accession>
<reference evidence="1 2" key="1">
    <citation type="journal article" date="2011" name="J. Bacteriol.">
        <title>Draft genome sequence of the polycyclic aromatic hydrocarbon-degrading, genetically engineered bioluminescent bioreporter Pseudomonas fluorescens HK44.</title>
        <authorList>
            <person name="Chauhan A."/>
            <person name="Layton A.C."/>
            <person name="Williams D.E."/>
            <person name="Smartt A.E."/>
            <person name="Ripp S."/>
            <person name="Karpinets T.V."/>
            <person name="Brown S.D."/>
            <person name="Sayler G.S."/>
        </authorList>
    </citation>
    <scope>NUCLEOTIDE SEQUENCE [LARGE SCALE GENOMIC DNA]</scope>
    <source>
        <strain evidence="1 2">HK44</strain>
    </source>
</reference>
<dbReference type="AlphaFoldDB" id="A0A010S892"/>